<comment type="caution">
    <text evidence="2">The sequence shown here is derived from an EMBL/GenBank/DDBJ whole genome shotgun (WGS) entry which is preliminary data.</text>
</comment>
<reference evidence="2" key="1">
    <citation type="journal article" date="2023" name="Mol. Phylogenet. Evol.">
        <title>Genome-scale phylogeny and comparative genomics of the fungal order Sordariales.</title>
        <authorList>
            <person name="Hensen N."/>
            <person name="Bonometti L."/>
            <person name="Westerberg I."/>
            <person name="Brannstrom I.O."/>
            <person name="Guillou S."/>
            <person name="Cros-Aarteil S."/>
            <person name="Calhoun S."/>
            <person name="Haridas S."/>
            <person name="Kuo A."/>
            <person name="Mondo S."/>
            <person name="Pangilinan J."/>
            <person name="Riley R."/>
            <person name="LaButti K."/>
            <person name="Andreopoulos B."/>
            <person name="Lipzen A."/>
            <person name="Chen C."/>
            <person name="Yan M."/>
            <person name="Daum C."/>
            <person name="Ng V."/>
            <person name="Clum A."/>
            <person name="Steindorff A."/>
            <person name="Ohm R.A."/>
            <person name="Martin F."/>
            <person name="Silar P."/>
            <person name="Natvig D.O."/>
            <person name="Lalanne C."/>
            <person name="Gautier V."/>
            <person name="Ament-Velasquez S.L."/>
            <person name="Kruys A."/>
            <person name="Hutchinson M.I."/>
            <person name="Powell A.J."/>
            <person name="Barry K."/>
            <person name="Miller A.N."/>
            <person name="Grigoriev I.V."/>
            <person name="Debuchy R."/>
            <person name="Gladieux P."/>
            <person name="Hiltunen Thoren M."/>
            <person name="Johannesson H."/>
        </authorList>
    </citation>
    <scope>NUCLEOTIDE SEQUENCE</scope>
    <source>
        <strain evidence="2">CBS 315.58</strain>
    </source>
</reference>
<accession>A0AAN7ARP8</accession>
<keyword evidence="1" id="KW-1133">Transmembrane helix</keyword>
<feature type="transmembrane region" description="Helical" evidence="1">
    <location>
        <begin position="81"/>
        <end position="99"/>
    </location>
</feature>
<evidence type="ECO:0000256" key="1">
    <source>
        <dbReference type="SAM" id="Phobius"/>
    </source>
</evidence>
<dbReference type="InterPro" id="IPR025363">
    <property type="entry name" value="DUF4267"/>
</dbReference>
<reference evidence="2" key="2">
    <citation type="submission" date="2023-05" db="EMBL/GenBank/DDBJ databases">
        <authorList>
            <consortium name="Lawrence Berkeley National Laboratory"/>
            <person name="Steindorff A."/>
            <person name="Hensen N."/>
            <person name="Bonometti L."/>
            <person name="Westerberg I."/>
            <person name="Brannstrom I.O."/>
            <person name="Guillou S."/>
            <person name="Cros-Aarteil S."/>
            <person name="Calhoun S."/>
            <person name="Haridas S."/>
            <person name="Kuo A."/>
            <person name="Mondo S."/>
            <person name="Pangilinan J."/>
            <person name="Riley R."/>
            <person name="Labutti K."/>
            <person name="Andreopoulos B."/>
            <person name="Lipzen A."/>
            <person name="Chen C."/>
            <person name="Yanf M."/>
            <person name="Daum C."/>
            <person name="Ng V."/>
            <person name="Clum A."/>
            <person name="Ohm R."/>
            <person name="Martin F."/>
            <person name="Silar P."/>
            <person name="Natvig D."/>
            <person name="Lalanne C."/>
            <person name="Gautier V."/>
            <person name="Ament-Velasquez S.L."/>
            <person name="Kruys A."/>
            <person name="Hutchinson M.I."/>
            <person name="Powell A.J."/>
            <person name="Barry K."/>
            <person name="Miller A.N."/>
            <person name="Grigoriev I.V."/>
            <person name="Debuchy R."/>
            <person name="Gladieux P."/>
            <person name="Thoren M.H."/>
            <person name="Johannesson H."/>
        </authorList>
    </citation>
    <scope>NUCLEOTIDE SEQUENCE</scope>
    <source>
        <strain evidence="2">CBS 315.58</strain>
    </source>
</reference>
<keyword evidence="1" id="KW-0812">Transmembrane</keyword>
<feature type="transmembrane region" description="Helical" evidence="1">
    <location>
        <begin position="6"/>
        <end position="26"/>
    </location>
</feature>
<evidence type="ECO:0000313" key="3">
    <source>
        <dbReference type="Proteomes" id="UP001303160"/>
    </source>
</evidence>
<keyword evidence="3" id="KW-1185">Reference proteome</keyword>
<name>A0AAN7ARP8_9PEZI</name>
<dbReference type="Pfam" id="PF14087">
    <property type="entry name" value="DUF4267"/>
    <property type="match status" value="1"/>
</dbReference>
<keyword evidence="1" id="KW-0472">Membrane</keyword>
<protein>
    <submittedName>
        <fullName evidence="2">Uncharacterized protein</fullName>
    </submittedName>
</protein>
<sequence>MLFSLTHLPALVLITANLLGGIWPIFDAPAAMLEFGFGPKIAHAPEAMPVMINGQARTTVLGAITLVFYLRGKYEEVDTLMAVYGIWAGLVDSALVWKWTGNRRWAAFRLGASWAFGVWGLMGLTGGAV</sequence>
<organism evidence="2 3">
    <name type="scientific">Triangularia verruculosa</name>
    <dbReference type="NCBI Taxonomy" id="2587418"/>
    <lineage>
        <taxon>Eukaryota</taxon>
        <taxon>Fungi</taxon>
        <taxon>Dikarya</taxon>
        <taxon>Ascomycota</taxon>
        <taxon>Pezizomycotina</taxon>
        <taxon>Sordariomycetes</taxon>
        <taxon>Sordariomycetidae</taxon>
        <taxon>Sordariales</taxon>
        <taxon>Podosporaceae</taxon>
        <taxon>Triangularia</taxon>
    </lineage>
</organism>
<gene>
    <name evidence="2" type="ORF">QBC40DRAFT_352086</name>
</gene>
<dbReference type="EMBL" id="MU863995">
    <property type="protein sequence ID" value="KAK4196042.1"/>
    <property type="molecule type" value="Genomic_DNA"/>
</dbReference>
<proteinExistence type="predicted"/>
<feature type="transmembrane region" description="Helical" evidence="1">
    <location>
        <begin position="106"/>
        <end position="128"/>
    </location>
</feature>
<dbReference type="Proteomes" id="UP001303160">
    <property type="component" value="Unassembled WGS sequence"/>
</dbReference>
<evidence type="ECO:0000313" key="2">
    <source>
        <dbReference type="EMBL" id="KAK4196042.1"/>
    </source>
</evidence>
<dbReference type="AlphaFoldDB" id="A0AAN7ARP8"/>